<reference evidence="4" key="1">
    <citation type="submission" date="2013-04" db="EMBL/GenBank/DDBJ databases">
        <title>The genome sequencing project of 58 acetic acid bacteria.</title>
        <authorList>
            <person name="Okamoto-Kainuma A."/>
            <person name="Ishikawa M."/>
            <person name="Umino S."/>
            <person name="Koizumi Y."/>
            <person name="Shiwa Y."/>
            <person name="Yoshikawa H."/>
            <person name="Matsutani M."/>
            <person name="Matsushita K."/>
        </authorList>
    </citation>
    <scope>NUCLEOTIDE SEQUENCE</scope>
    <source>
        <strain evidence="4">NBRC 106556</strain>
    </source>
</reference>
<evidence type="ECO:0000313" key="4">
    <source>
        <dbReference type="EMBL" id="GBR49048.1"/>
    </source>
</evidence>
<dbReference type="Proteomes" id="UP001062443">
    <property type="component" value="Unassembled WGS sequence"/>
</dbReference>
<keyword evidence="5" id="KW-1185">Reference proteome</keyword>
<dbReference type="PROSITE" id="PS50110">
    <property type="entry name" value="RESPONSE_REGULATORY"/>
    <property type="match status" value="1"/>
</dbReference>
<dbReference type="RefSeq" id="WP_068169341.1">
    <property type="nucleotide sequence ID" value="NZ_BAQB01000091.1"/>
</dbReference>
<evidence type="ECO:0000313" key="5">
    <source>
        <dbReference type="Proteomes" id="UP001062443"/>
    </source>
</evidence>
<sequence length="119" mass="13470">MKILIVDDTRTLRDLLRMELLRAGYEVEQAGDGHEALSVLAKSTPRLIITDFNMPNMNGIDLVKSVRSTPKIKYIPIIMLTTETSSEKRNMGKEAGVTAWLPKPFDKDILLDMIDRIIL</sequence>
<dbReference type="EMBL" id="BAQB01000091">
    <property type="protein sequence ID" value="GBR49048.1"/>
    <property type="molecule type" value="Genomic_DNA"/>
</dbReference>
<gene>
    <name evidence="4" type="ORF">AA106556_1923</name>
</gene>
<dbReference type="Gene3D" id="3.40.50.2300">
    <property type="match status" value="1"/>
</dbReference>
<name>A0ABQ0QL91_9PROT</name>
<dbReference type="PANTHER" id="PTHR44591:SF25">
    <property type="entry name" value="CHEMOTAXIS TWO-COMPONENT RESPONSE REGULATOR"/>
    <property type="match status" value="1"/>
</dbReference>
<dbReference type="PANTHER" id="PTHR44591">
    <property type="entry name" value="STRESS RESPONSE REGULATOR PROTEIN 1"/>
    <property type="match status" value="1"/>
</dbReference>
<dbReference type="Pfam" id="PF00072">
    <property type="entry name" value="Response_reg"/>
    <property type="match status" value="1"/>
</dbReference>
<protein>
    <submittedName>
        <fullName evidence="4">Chemotaxis protein CheY</fullName>
    </submittedName>
</protein>
<evidence type="ECO:0000259" key="3">
    <source>
        <dbReference type="PROSITE" id="PS50110"/>
    </source>
</evidence>
<feature type="domain" description="Response regulatory" evidence="3">
    <location>
        <begin position="2"/>
        <end position="118"/>
    </location>
</feature>
<dbReference type="SMART" id="SM00448">
    <property type="entry name" value="REC"/>
    <property type="match status" value="1"/>
</dbReference>
<evidence type="ECO:0000256" key="2">
    <source>
        <dbReference type="PROSITE-ProRule" id="PRU00169"/>
    </source>
</evidence>
<comment type="caution">
    <text evidence="4">The sequence shown here is derived from an EMBL/GenBank/DDBJ whole genome shotgun (WGS) entry which is preliminary data.</text>
</comment>
<dbReference type="InterPro" id="IPR011006">
    <property type="entry name" value="CheY-like_superfamily"/>
</dbReference>
<proteinExistence type="predicted"/>
<feature type="modified residue" description="4-aspartylphosphate" evidence="2">
    <location>
        <position position="51"/>
    </location>
</feature>
<organism evidence="4 5">
    <name type="scientific">Neokomagataea tanensis NBRC 106556</name>
    <dbReference type="NCBI Taxonomy" id="1223519"/>
    <lineage>
        <taxon>Bacteria</taxon>
        <taxon>Pseudomonadati</taxon>
        <taxon>Pseudomonadota</taxon>
        <taxon>Alphaproteobacteria</taxon>
        <taxon>Acetobacterales</taxon>
        <taxon>Acetobacteraceae</taxon>
        <taxon>Neokomagataea</taxon>
    </lineage>
</organism>
<dbReference type="InterPro" id="IPR001789">
    <property type="entry name" value="Sig_transdc_resp-reg_receiver"/>
</dbReference>
<evidence type="ECO:0000256" key="1">
    <source>
        <dbReference type="ARBA" id="ARBA00022553"/>
    </source>
</evidence>
<accession>A0ABQ0QL91</accession>
<dbReference type="InterPro" id="IPR050595">
    <property type="entry name" value="Bact_response_regulator"/>
</dbReference>
<dbReference type="SUPFAM" id="SSF52172">
    <property type="entry name" value="CheY-like"/>
    <property type="match status" value="1"/>
</dbReference>
<keyword evidence="1 2" id="KW-0597">Phosphoprotein</keyword>